<keyword evidence="1" id="KW-0472">Membrane</keyword>
<feature type="transmembrane region" description="Helical" evidence="1">
    <location>
        <begin position="59"/>
        <end position="80"/>
    </location>
</feature>
<proteinExistence type="predicted"/>
<dbReference type="RefSeq" id="XP_016621323.1">
    <property type="nucleotide sequence ID" value="XM_016762376.1"/>
</dbReference>
<dbReference type="Proteomes" id="UP000053789">
    <property type="component" value="Unassembled WGS sequence"/>
</dbReference>
<keyword evidence="3" id="KW-1185">Reference proteome</keyword>
<accession>A0A0D2ID19</accession>
<evidence type="ECO:0000313" key="3">
    <source>
        <dbReference type="Proteomes" id="UP000053789"/>
    </source>
</evidence>
<keyword evidence="1" id="KW-0812">Transmembrane</keyword>
<protein>
    <submittedName>
        <fullName evidence="2">Uncharacterized protein</fullName>
    </submittedName>
</protein>
<sequence>MSVLLEMYHAAQACASVYLTLLSAIAIYNLHQWEPQTESASRYSNTAARQLHKTRTTQASGVLATLSSLVSSVILVVAVSSGRNTKPFLLSAANAGGLFLAYNHIGDFWRSRATVPLASRYNEGIRSTQQMLQALGVLTASWAASTVIYLFRAIMY</sequence>
<dbReference type="HOGENOM" id="CLU_120129_0_0_1"/>
<evidence type="ECO:0000256" key="1">
    <source>
        <dbReference type="SAM" id="Phobius"/>
    </source>
</evidence>
<dbReference type="GeneID" id="27697559"/>
<gene>
    <name evidence="2" type="ORF">Z519_04631</name>
</gene>
<evidence type="ECO:0000313" key="2">
    <source>
        <dbReference type="EMBL" id="KIW94654.1"/>
    </source>
</evidence>
<dbReference type="AlphaFoldDB" id="A0A0D2ID19"/>
<dbReference type="EMBL" id="KN846985">
    <property type="protein sequence ID" value="KIW94654.1"/>
    <property type="molecule type" value="Genomic_DNA"/>
</dbReference>
<dbReference type="OrthoDB" id="5405107at2759"/>
<name>A0A0D2ID19_CLAB1</name>
<reference evidence="2" key="1">
    <citation type="submission" date="2015-01" db="EMBL/GenBank/DDBJ databases">
        <title>The Genome Sequence of Cladophialophora bantiana CBS 173.52.</title>
        <authorList>
            <consortium name="The Broad Institute Genomics Platform"/>
            <person name="Cuomo C."/>
            <person name="de Hoog S."/>
            <person name="Gorbushina A."/>
            <person name="Stielow B."/>
            <person name="Teixiera M."/>
            <person name="Abouelleil A."/>
            <person name="Chapman S.B."/>
            <person name="Priest M."/>
            <person name="Young S.K."/>
            <person name="Wortman J."/>
            <person name="Nusbaum C."/>
            <person name="Birren B."/>
        </authorList>
    </citation>
    <scope>NUCLEOTIDE SEQUENCE [LARGE SCALE GENOMIC DNA]</scope>
    <source>
        <strain evidence="2">CBS 173.52</strain>
    </source>
</reference>
<organism evidence="2 3">
    <name type="scientific">Cladophialophora bantiana (strain ATCC 10958 / CBS 173.52 / CDC B-1940 / NIH 8579)</name>
    <name type="common">Xylohypha bantiana</name>
    <dbReference type="NCBI Taxonomy" id="1442370"/>
    <lineage>
        <taxon>Eukaryota</taxon>
        <taxon>Fungi</taxon>
        <taxon>Dikarya</taxon>
        <taxon>Ascomycota</taxon>
        <taxon>Pezizomycotina</taxon>
        <taxon>Eurotiomycetes</taxon>
        <taxon>Chaetothyriomycetidae</taxon>
        <taxon>Chaetothyriales</taxon>
        <taxon>Herpotrichiellaceae</taxon>
        <taxon>Cladophialophora</taxon>
    </lineage>
</organism>
<feature type="transmembrane region" description="Helical" evidence="1">
    <location>
        <begin position="131"/>
        <end position="151"/>
    </location>
</feature>
<keyword evidence="1" id="KW-1133">Transmembrane helix</keyword>